<feature type="compositionally biased region" description="Polar residues" evidence="1">
    <location>
        <begin position="36"/>
        <end position="48"/>
    </location>
</feature>
<accession>A0ABY4EJM6</accession>
<evidence type="ECO:0000313" key="2">
    <source>
        <dbReference type="EMBL" id="UOQ44278.1"/>
    </source>
</evidence>
<feature type="region of interest" description="Disordered" evidence="1">
    <location>
        <begin position="36"/>
        <end position="63"/>
    </location>
</feature>
<sequence length="63" mass="6380">MACVIIGTIRINSISGGVVNFGDALYISSETIEFGQTGNNTSPFTPTGVNDGGSEAGTDPNIT</sequence>
<reference evidence="2 3" key="1">
    <citation type="submission" date="2022-04" db="EMBL/GenBank/DDBJ databases">
        <title>Halobacillus sp. isolated from saltern.</title>
        <authorList>
            <person name="Won M."/>
            <person name="Lee C.-M."/>
            <person name="Woen H.-Y."/>
            <person name="Kwon S.-W."/>
        </authorList>
    </citation>
    <scope>NUCLEOTIDE SEQUENCE [LARGE SCALE GENOMIC DNA]</scope>
    <source>
        <strain evidence="2 3">SSBR10-3</strain>
    </source>
</reference>
<organism evidence="2 3">
    <name type="scientific">Halobacillus salinarum</name>
    <dbReference type="NCBI Taxonomy" id="2932257"/>
    <lineage>
        <taxon>Bacteria</taxon>
        <taxon>Bacillati</taxon>
        <taxon>Bacillota</taxon>
        <taxon>Bacilli</taxon>
        <taxon>Bacillales</taxon>
        <taxon>Bacillaceae</taxon>
        <taxon>Halobacillus</taxon>
    </lineage>
</organism>
<name>A0ABY4EJM6_9BACI</name>
<dbReference type="EMBL" id="CP095073">
    <property type="protein sequence ID" value="UOQ44278.1"/>
    <property type="molecule type" value="Genomic_DNA"/>
</dbReference>
<dbReference type="Proteomes" id="UP000831787">
    <property type="component" value="Chromosome"/>
</dbReference>
<protein>
    <submittedName>
        <fullName evidence="2">Spore germination protein</fullName>
    </submittedName>
</protein>
<evidence type="ECO:0000256" key="1">
    <source>
        <dbReference type="SAM" id="MobiDB-lite"/>
    </source>
</evidence>
<dbReference type="RefSeq" id="WP_244710109.1">
    <property type="nucleotide sequence ID" value="NZ_CP095073.1"/>
</dbReference>
<keyword evidence="3" id="KW-1185">Reference proteome</keyword>
<evidence type="ECO:0000313" key="3">
    <source>
        <dbReference type="Proteomes" id="UP000831787"/>
    </source>
</evidence>
<gene>
    <name evidence="2" type="ORF">MUN89_20905</name>
</gene>
<proteinExistence type="predicted"/>